<evidence type="ECO:0000256" key="1">
    <source>
        <dbReference type="ARBA" id="ARBA00023002"/>
    </source>
</evidence>
<dbReference type="InterPro" id="IPR013786">
    <property type="entry name" value="AcylCoA_DH/ox_N"/>
</dbReference>
<dbReference type="Pfam" id="PF02771">
    <property type="entry name" value="Acyl-CoA_dh_N"/>
    <property type="match status" value="1"/>
</dbReference>
<dbReference type="InterPro" id="IPR050741">
    <property type="entry name" value="Acyl-CoA_dehydrogenase"/>
</dbReference>
<evidence type="ECO:0000259" key="4">
    <source>
        <dbReference type="Pfam" id="PF08028"/>
    </source>
</evidence>
<dbReference type="InterPro" id="IPR009100">
    <property type="entry name" value="AcylCoA_DH/oxidase_NM_dom_sf"/>
</dbReference>
<protein>
    <submittedName>
        <fullName evidence="5">Acyl-CoA dehydrogenase family protein</fullName>
    </submittedName>
</protein>
<evidence type="ECO:0000313" key="5">
    <source>
        <dbReference type="EMBL" id="MCJ2182452.1"/>
    </source>
</evidence>
<evidence type="ECO:0000313" key="6">
    <source>
        <dbReference type="Proteomes" id="UP001162881"/>
    </source>
</evidence>
<feature type="domain" description="Acyl-CoA dehydrogenase C-terminal" evidence="4">
    <location>
        <begin position="225"/>
        <end position="356"/>
    </location>
</feature>
<comment type="similarity">
    <text evidence="2">Belongs to the HpaH/HsaA monooxygenase family.</text>
</comment>
<dbReference type="Gene3D" id="2.40.110.10">
    <property type="entry name" value="Butyryl-CoA Dehydrogenase, subunit A, domain 2"/>
    <property type="match status" value="1"/>
</dbReference>
<dbReference type="Gene3D" id="1.20.140.10">
    <property type="entry name" value="Butyryl-CoA Dehydrogenase, subunit A, domain 3"/>
    <property type="match status" value="1"/>
</dbReference>
<reference evidence="5" key="1">
    <citation type="submission" date="2022-03" db="EMBL/GenBank/DDBJ databases">
        <title>Identification of a novel bacterium isolated from mangrove sediments.</title>
        <authorList>
            <person name="Pan X."/>
        </authorList>
    </citation>
    <scope>NUCLEOTIDE SEQUENCE</scope>
    <source>
        <strain evidence="5">B1949</strain>
    </source>
</reference>
<organism evidence="5 6">
    <name type="scientific">Novosphingobium organovorum</name>
    <dbReference type="NCBI Taxonomy" id="2930092"/>
    <lineage>
        <taxon>Bacteria</taxon>
        <taxon>Pseudomonadati</taxon>
        <taxon>Pseudomonadota</taxon>
        <taxon>Alphaproteobacteria</taxon>
        <taxon>Sphingomonadales</taxon>
        <taxon>Sphingomonadaceae</taxon>
        <taxon>Novosphingobium</taxon>
    </lineage>
</organism>
<dbReference type="PIRSF" id="PIRSF016578">
    <property type="entry name" value="HsaA"/>
    <property type="match status" value="1"/>
</dbReference>
<dbReference type="InterPro" id="IPR036250">
    <property type="entry name" value="AcylCo_DH-like_C"/>
</dbReference>
<feature type="domain" description="Acyl-CoA dehydrogenase/oxidase N-terminal" evidence="3">
    <location>
        <begin position="16"/>
        <end position="83"/>
    </location>
</feature>
<keyword evidence="1" id="KW-0560">Oxidoreductase</keyword>
<gene>
    <name evidence="5" type="ORF">MTR62_07025</name>
</gene>
<dbReference type="SUPFAM" id="SSF56645">
    <property type="entry name" value="Acyl-CoA dehydrogenase NM domain-like"/>
    <property type="match status" value="1"/>
</dbReference>
<accession>A0ABT0BBL4</accession>
<dbReference type="Pfam" id="PF08028">
    <property type="entry name" value="Acyl-CoA_dh_2"/>
    <property type="match status" value="1"/>
</dbReference>
<dbReference type="SUPFAM" id="SSF47203">
    <property type="entry name" value="Acyl-CoA dehydrogenase C-terminal domain-like"/>
    <property type="match status" value="1"/>
</dbReference>
<dbReference type="InterPro" id="IPR037069">
    <property type="entry name" value="AcylCoA_DH/ox_N_sf"/>
</dbReference>
<dbReference type="EMBL" id="JALHLF010000017">
    <property type="protein sequence ID" value="MCJ2182452.1"/>
    <property type="molecule type" value="Genomic_DNA"/>
</dbReference>
<sequence>MTKAAEATDAFATLIETIRNRREEFDRLAHVPRDVVEQMKAAGIFRAATPKMFGGDAMPPADFLRMIDLIAREDGSAAWVAAFGSANTYVAALPVETQAKIYASGPDQVFAGGLYPLKPATEIEDGYVVSGRWRFASGCKGADWIGVGITIPGTAGTDVRMAVAPAADVEIIDNWEVFGLQGTGSHDTSVTEKFYPREWTCPRGGKSDVDEPLYRYPPMVFQAQVHAVCNIGMARAALDLVRDMAAASKMMPGQATLGDRAYFRTALALGEARWQSLSGFFYETAEEAWDMVVKTGEVSDHQRNLMRLAASYAAKTGAEIVQDCFRAAGMSVIAKTHRLQQILRDAMVVMQHASLNDSTIEEVGGFLAGASKGL</sequence>
<dbReference type="Gene3D" id="1.10.540.10">
    <property type="entry name" value="Acyl-CoA dehydrogenase/oxidase, N-terminal domain"/>
    <property type="match status" value="1"/>
</dbReference>
<keyword evidence="6" id="KW-1185">Reference proteome</keyword>
<dbReference type="InterPro" id="IPR046373">
    <property type="entry name" value="Acyl-CoA_Oxase/DH_mid-dom_sf"/>
</dbReference>
<dbReference type="PANTHER" id="PTHR48083">
    <property type="entry name" value="MEDIUM-CHAIN SPECIFIC ACYL-COA DEHYDROGENASE, MITOCHONDRIAL-RELATED"/>
    <property type="match status" value="1"/>
</dbReference>
<evidence type="ECO:0000259" key="3">
    <source>
        <dbReference type="Pfam" id="PF02771"/>
    </source>
</evidence>
<name>A0ABT0BBL4_9SPHN</name>
<dbReference type="Proteomes" id="UP001162881">
    <property type="component" value="Unassembled WGS sequence"/>
</dbReference>
<proteinExistence type="inferred from homology"/>
<dbReference type="PANTHER" id="PTHR48083:SF5">
    <property type="entry name" value="NRGC PROTEIN"/>
    <property type="match status" value="1"/>
</dbReference>
<evidence type="ECO:0000256" key="2">
    <source>
        <dbReference type="ARBA" id="ARBA00049661"/>
    </source>
</evidence>
<dbReference type="InterPro" id="IPR013107">
    <property type="entry name" value="Acyl-CoA_DH_C"/>
</dbReference>
<comment type="caution">
    <text evidence="5">The sequence shown here is derived from an EMBL/GenBank/DDBJ whole genome shotgun (WGS) entry which is preliminary data.</text>
</comment>
<dbReference type="RefSeq" id="WP_244018395.1">
    <property type="nucleotide sequence ID" value="NZ_JALHLF010000017.1"/>
</dbReference>